<dbReference type="InterPro" id="IPR001578">
    <property type="entry name" value="Peptidase_C12_UCH"/>
</dbReference>
<dbReference type="GO" id="GO:0004843">
    <property type="term" value="F:cysteine-type deubiquitinase activity"/>
    <property type="evidence" value="ECO:0007669"/>
    <property type="project" value="UniProtKB-UniRule"/>
</dbReference>
<dbReference type="InterPro" id="IPR038765">
    <property type="entry name" value="Papain-like_cys_pep_sf"/>
</dbReference>
<protein>
    <recommendedName>
        <fullName evidence="8">Ubiquitin carboxyl-terminal hydrolase</fullName>
        <ecNumber evidence="8">3.4.19.12</ecNumber>
    </recommendedName>
</protein>
<dbReference type="Pfam" id="PF01088">
    <property type="entry name" value="Peptidase_C12"/>
    <property type="match status" value="1"/>
</dbReference>
<dbReference type="GO" id="GO:0005737">
    <property type="term" value="C:cytoplasm"/>
    <property type="evidence" value="ECO:0007669"/>
    <property type="project" value="TreeGrafter"/>
</dbReference>
<keyword evidence="5 7" id="KW-0378">Hydrolase</keyword>
<feature type="active site" description="Proton donor" evidence="7">
    <location>
        <position position="155"/>
    </location>
</feature>
<dbReference type="PRINTS" id="PR00707">
    <property type="entry name" value="UBCTHYDRLASE"/>
</dbReference>
<keyword evidence="4 7" id="KW-0833">Ubl conjugation pathway</keyword>
<dbReference type="Gene3D" id="3.40.532.10">
    <property type="entry name" value="Peptidase C12, ubiquitin carboxyl-terminal hydrolase"/>
    <property type="match status" value="1"/>
</dbReference>
<evidence type="ECO:0000256" key="5">
    <source>
        <dbReference type="ARBA" id="ARBA00022801"/>
    </source>
</evidence>
<dbReference type="InterPro" id="IPR036959">
    <property type="entry name" value="Peptidase_C12_UCH_sf"/>
</dbReference>
<comment type="caution">
    <text evidence="10">The sequence shown here is derived from an EMBL/GenBank/DDBJ whole genome shotgun (WGS) entry which is preliminary data.</text>
</comment>
<evidence type="ECO:0000259" key="9">
    <source>
        <dbReference type="PROSITE" id="PS52048"/>
    </source>
</evidence>
<dbReference type="PANTHER" id="PTHR10589">
    <property type="entry name" value="UBIQUITIN CARBOXYL-TERMINAL HYDROLASE"/>
    <property type="match status" value="1"/>
</dbReference>
<keyword evidence="11" id="KW-1185">Reference proteome</keyword>
<comment type="similarity">
    <text evidence="2 7 8">Belongs to the peptidase C12 family.</text>
</comment>
<evidence type="ECO:0000313" key="11">
    <source>
        <dbReference type="Proteomes" id="UP000254866"/>
    </source>
</evidence>
<evidence type="ECO:0000256" key="6">
    <source>
        <dbReference type="ARBA" id="ARBA00022807"/>
    </source>
</evidence>
<feature type="site" description="Important for enzyme activity" evidence="7">
    <location>
        <position position="171"/>
    </location>
</feature>
<evidence type="ECO:0000256" key="1">
    <source>
        <dbReference type="ARBA" id="ARBA00000707"/>
    </source>
</evidence>
<organism evidence="10 11">
    <name type="scientific">Venustampulla echinocandica</name>
    <dbReference type="NCBI Taxonomy" id="2656787"/>
    <lineage>
        <taxon>Eukaryota</taxon>
        <taxon>Fungi</taxon>
        <taxon>Dikarya</taxon>
        <taxon>Ascomycota</taxon>
        <taxon>Pezizomycotina</taxon>
        <taxon>Leotiomycetes</taxon>
        <taxon>Helotiales</taxon>
        <taxon>Pleuroascaceae</taxon>
        <taxon>Venustampulla</taxon>
    </lineage>
</organism>
<dbReference type="GeneID" id="43602603"/>
<dbReference type="PROSITE" id="PS52048">
    <property type="entry name" value="UCH_DOMAIN"/>
    <property type="match status" value="1"/>
</dbReference>
<dbReference type="GO" id="GO:0016579">
    <property type="term" value="P:protein deubiquitination"/>
    <property type="evidence" value="ECO:0007669"/>
    <property type="project" value="TreeGrafter"/>
</dbReference>
<name>A0A370TBX2_9HELO</name>
<accession>A0A370TBX2</accession>
<proteinExistence type="inferred from homology"/>
<evidence type="ECO:0000256" key="2">
    <source>
        <dbReference type="ARBA" id="ARBA00009326"/>
    </source>
</evidence>
<evidence type="ECO:0000256" key="3">
    <source>
        <dbReference type="ARBA" id="ARBA00022670"/>
    </source>
</evidence>
<evidence type="ECO:0000256" key="4">
    <source>
        <dbReference type="ARBA" id="ARBA00022786"/>
    </source>
</evidence>
<evidence type="ECO:0000256" key="8">
    <source>
        <dbReference type="RuleBase" id="RU361215"/>
    </source>
</evidence>
<evidence type="ECO:0000313" key="10">
    <source>
        <dbReference type="EMBL" id="RDL31545.1"/>
    </source>
</evidence>
<dbReference type="SUPFAM" id="SSF54001">
    <property type="entry name" value="Cysteine proteinases"/>
    <property type="match status" value="1"/>
</dbReference>
<dbReference type="EC" id="3.4.19.12" evidence="8"/>
<sequence length="216" mass="24062">MKYVKHFEPIESDPRILTELMHRLGVQEKFGFHDVLDYTGESQQPALALIVIFPESERDELQKATAEAERTPIVAGSPKFLRQTIDNSCGLIAVLHCVLNTVVANSIKPNSILDSAIRSGKGITTFLEESKKLEIEYQSAVKLGETEIPDDIKYHYVALVGCQDNKLYELDGERLSPLIRGSSSKAGYILNEHEQIARIIDSFAHGGIDCSLYKLS</sequence>
<dbReference type="GO" id="GO:0006511">
    <property type="term" value="P:ubiquitin-dependent protein catabolic process"/>
    <property type="evidence" value="ECO:0007669"/>
    <property type="project" value="UniProtKB-UniRule"/>
</dbReference>
<feature type="domain" description="UCH catalytic" evidence="9">
    <location>
        <begin position="6"/>
        <end position="216"/>
    </location>
</feature>
<dbReference type="STRING" id="2656787.A0A370TBX2"/>
<feature type="site" description="Transition state stabilizer" evidence="7">
    <location>
        <position position="83"/>
    </location>
</feature>
<keyword evidence="3 7" id="KW-0645">Protease</keyword>
<dbReference type="PANTHER" id="PTHR10589:SF17">
    <property type="entry name" value="UBIQUITIN CARBOXYL-TERMINAL HYDROLASE"/>
    <property type="match status" value="1"/>
</dbReference>
<dbReference type="Proteomes" id="UP000254866">
    <property type="component" value="Unassembled WGS sequence"/>
</dbReference>
<keyword evidence="6 7" id="KW-0788">Thiol protease</keyword>
<dbReference type="EMBL" id="NPIC01000012">
    <property type="protein sequence ID" value="RDL31545.1"/>
    <property type="molecule type" value="Genomic_DNA"/>
</dbReference>
<reference evidence="10 11" key="1">
    <citation type="journal article" date="2018" name="IMA Fungus">
        <title>IMA Genome-F 9: Draft genome sequence of Annulohypoxylon stygium, Aspergillus mulundensis, Berkeleyomyces basicola (syn. Thielaviopsis basicola), Ceratocystis smalleyi, two Cercospora beticola strains, Coleophoma cylindrospora, Fusarium fracticaudum, Phialophora cf. hyalina, and Morchella septimelata.</title>
        <authorList>
            <person name="Wingfield B.D."/>
            <person name="Bills G.F."/>
            <person name="Dong Y."/>
            <person name="Huang W."/>
            <person name="Nel W.J."/>
            <person name="Swalarsk-Parry B.S."/>
            <person name="Vaghefi N."/>
            <person name="Wilken P.M."/>
            <person name="An Z."/>
            <person name="de Beer Z.W."/>
            <person name="De Vos L."/>
            <person name="Chen L."/>
            <person name="Duong T.A."/>
            <person name="Gao Y."/>
            <person name="Hammerbacher A."/>
            <person name="Kikkert J.R."/>
            <person name="Li Y."/>
            <person name="Li H."/>
            <person name="Li K."/>
            <person name="Li Q."/>
            <person name="Liu X."/>
            <person name="Ma X."/>
            <person name="Naidoo K."/>
            <person name="Pethybridge S.J."/>
            <person name="Sun J."/>
            <person name="Steenkamp E.T."/>
            <person name="van der Nest M.A."/>
            <person name="van Wyk S."/>
            <person name="Wingfield M.J."/>
            <person name="Xiong C."/>
            <person name="Yue Q."/>
            <person name="Zhang X."/>
        </authorList>
    </citation>
    <scope>NUCLEOTIDE SEQUENCE [LARGE SCALE GENOMIC DNA]</scope>
    <source>
        <strain evidence="10 11">BP 5553</strain>
    </source>
</reference>
<gene>
    <name evidence="10" type="ORF">BP5553_09754</name>
</gene>
<feature type="active site" description="Nucleophile" evidence="7">
    <location>
        <position position="89"/>
    </location>
</feature>
<dbReference type="AlphaFoldDB" id="A0A370TBX2"/>
<dbReference type="OrthoDB" id="427186at2759"/>
<dbReference type="RefSeq" id="XP_031865676.1">
    <property type="nucleotide sequence ID" value="XM_032018377.1"/>
</dbReference>
<comment type="catalytic activity">
    <reaction evidence="1 7 8">
        <text>Thiol-dependent hydrolysis of ester, thioester, amide, peptide and isopeptide bonds formed by the C-terminal Gly of ubiquitin (a 76-residue protein attached to proteins as an intracellular targeting signal).</text>
        <dbReference type="EC" id="3.4.19.12"/>
    </reaction>
</comment>
<evidence type="ECO:0000256" key="7">
    <source>
        <dbReference type="PROSITE-ProRule" id="PRU01393"/>
    </source>
</evidence>